<dbReference type="PANTHER" id="PTHR30349">
    <property type="entry name" value="PHAGE INTEGRASE-RELATED"/>
    <property type="match status" value="1"/>
</dbReference>
<dbReference type="Pfam" id="PF00589">
    <property type="entry name" value="Phage_integrase"/>
    <property type="match status" value="1"/>
</dbReference>
<dbReference type="InterPro" id="IPR002104">
    <property type="entry name" value="Integrase_catalytic"/>
</dbReference>
<proteinExistence type="predicted"/>
<evidence type="ECO:0000259" key="5">
    <source>
        <dbReference type="PROSITE" id="PS51898"/>
    </source>
</evidence>
<dbReference type="PROSITE" id="PS51900">
    <property type="entry name" value="CB"/>
    <property type="match status" value="1"/>
</dbReference>
<keyword evidence="3" id="KW-0233">DNA recombination</keyword>
<keyword evidence="2 4" id="KW-0238">DNA-binding</keyword>
<dbReference type="AlphaFoldDB" id="A0A291P9W4"/>
<protein>
    <recommendedName>
        <fullName evidence="9">Integrase</fullName>
    </recommendedName>
</protein>
<evidence type="ECO:0000313" key="8">
    <source>
        <dbReference type="Proteomes" id="UP000219993"/>
    </source>
</evidence>
<dbReference type="InterPro" id="IPR050090">
    <property type="entry name" value="Tyrosine_recombinase_XerCD"/>
</dbReference>
<dbReference type="PANTHER" id="PTHR30349:SF93">
    <property type="entry name" value="FELS-2 PROPHAGE PROTEIN"/>
    <property type="match status" value="1"/>
</dbReference>
<dbReference type="InterPro" id="IPR044068">
    <property type="entry name" value="CB"/>
</dbReference>
<dbReference type="OrthoDB" id="9057547at2"/>
<dbReference type="InterPro" id="IPR057084">
    <property type="entry name" value="Int_N"/>
</dbReference>
<dbReference type="SUPFAM" id="SSF56349">
    <property type="entry name" value="DNA breaking-rejoining enzymes"/>
    <property type="match status" value="1"/>
</dbReference>
<dbReference type="Proteomes" id="UP000219993">
    <property type="component" value="Chromosome"/>
</dbReference>
<feature type="domain" description="Tyr recombinase" evidence="5">
    <location>
        <begin position="159"/>
        <end position="322"/>
    </location>
</feature>
<keyword evidence="8" id="KW-1185">Reference proteome</keyword>
<feature type="domain" description="Core-binding (CB)" evidence="6">
    <location>
        <begin position="58"/>
        <end position="137"/>
    </location>
</feature>
<dbReference type="InterPro" id="IPR010998">
    <property type="entry name" value="Integrase_recombinase_N"/>
</dbReference>
<dbReference type="CDD" id="cd00796">
    <property type="entry name" value="INT_Rci_Hp1_C"/>
    <property type="match status" value="1"/>
</dbReference>
<dbReference type="Pfam" id="PF24624">
    <property type="entry name" value="Int_N"/>
    <property type="match status" value="1"/>
</dbReference>
<evidence type="ECO:0008006" key="9">
    <source>
        <dbReference type="Google" id="ProtNLM"/>
    </source>
</evidence>
<dbReference type="GO" id="GO:0015074">
    <property type="term" value="P:DNA integration"/>
    <property type="evidence" value="ECO:0007669"/>
    <property type="project" value="UniProtKB-KW"/>
</dbReference>
<dbReference type="PROSITE" id="PS51898">
    <property type="entry name" value="TYR_RECOMBINASE"/>
    <property type="match status" value="1"/>
</dbReference>
<gene>
    <name evidence="7" type="ORF">BEI_2716</name>
</gene>
<dbReference type="GO" id="GO:0006310">
    <property type="term" value="P:DNA recombination"/>
    <property type="evidence" value="ECO:0007669"/>
    <property type="project" value="UniProtKB-KW"/>
</dbReference>
<sequence length="338" mass="38800">MIRKVKTGWQVDIRPDGTFGRRIRKTFKTQAEAKRFEAVTRAKAAAGEDYNPRKRDRRRLLDLVQFWYDAHGSTLRDGRSRLGKLRQLVGIMGNPVAATIRPADVARFRQERLDAGLSPNTVNHDMAHLRAVFNLAIRMKEWHGENPFAAFKAIRIPEREPSFLSQEQIDTLFREMRQSRNKHLVLIASICLTTGARWSEAQSLRSENVREGRITFVNTKNGRTRTVPIDQDLYQRLKDHGPEVGRLFPKDAYLAFTRALDRSGIELPRGQRTHVLRHTFASHFMMNGGNLLTLQKILGHQSIQMTMRYAHLSPDHLSEAIKYGPKTTFGHHASFQDG</sequence>
<evidence type="ECO:0000256" key="1">
    <source>
        <dbReference type="ARBA" id="ARBA00022908"/>
    </source>
</evidence>
<dbReference type="InterPro" id="IPR013762">
    <property type="entry name" value="Integrase-like_cat_sf"/>
</dbReference>
<dbReference type="EMBL" id="CP021435">
    <property type="protein sequence ID" value="ATJ83703.1"/>
    <property type="molecule type" value="Genomic_DNA"/>
</dbReference>
<organism evidence="7 8">
    <name type="scientific">Halomonas beimenensis</name>
    <dbReference type="NCBI Taxonomy" id="475662"/>
    <lineage>
        <taxon>Bacteria</taxon>
        <taxon>Pseudomonadati</taxon>
        <taxon>Pseudomonadota</taxon>
        <taxon>Gammaproteobacteria</taxon>
        <taxon>Oceanospirillales</taxon>
        <taxon>Halomonadaceae</taxon>
        <taxon>Halomonas</taxon>
    </lineage>
</organism>
<dbReference type="InterPro" id="IPR011010">
    <property type="entry name" value="DNA_brk_join_enz"/>
</dbReference>
<evidence type="ECO:0000256" key="3">
    <source>
        <dbReference type="ARBA" id="ARBA00023172"/>
    </source>
</evidence>
<dbReference type="GO" id="GO:0003677">
    <property type="term" value="F:DNA binding"/>
    <property type="evidence" value="ECO:0007669"/>
    <property type="project" value="UniProtKB-UniRule"/>
</dbReference>
<evidence type="ECO:0000256" key="2">
    <source>
        <dbReference type="ARBA" id="ARBA00023125"/>
    </source>
</evidence>
<keyword evidence="1" id="KW-0229">DNA integration</keyword>
<reference evidence="7 8" key="1">
    <citation type="journal article" date="2017" name="Sci. Rep.">
        <title>Revealing the Saline Adaptation Strategies of the Halophilic Bacterium Halomonas beimenensis through High-throughput Omics and Transposon Mutagenesis Approaches.</title>
        <authorList>
            <person name="Chen Y.H."/>
            <person name="Lin S.S."/>
            <person name="Shyu Y.T."/>
        </authorList>
    </citation>
    <scope>NUCLEOTIDE SEQUENCE [LARGE SCALE GENOMIC DNA]</scope>
    <source>
        <strain evidence="7 8">NTU-111</strain>
    </source>
</reference>
<dbReference type="Gene3D" id="1.10.150.130">
    <property type="match status" value="1"/>
</dbReference>
<dbReference type="Gene3D" id="1.10.443.10">
    <property type="entry name" value="Intergrase catalytic core"/>
    <property type="match status" value="1"/>
</dbReference>
<evidence type="ECO:0000259" key="6">
    <source>
        <dbReference type="PROSITE" id="PS51900"/>
    </source>
</evidence>
<accession>A0A291P9W4</accession>
<dbReference type="KEGG" id="hbe:BEI_2716"/>
<evidence type="ECO:0000256" key="4">
    <source>
        <dbReference type="PROSITE-ProRule" id="PRU01248"/>
    </source>
</evidence>
<name>A0A291P9W4_9GAMM</name>
<dbReference type="RefSeq" id="WP_097789993.1">
    <property type="nucleotide sequence ID" value="NZ_BAAADT010000011.1"/>
</dbReference>
<evidence type="ECO:0000313" key="7">
    <source>
        <dbReference type="EMBL" id="ATJ83703.1"/>
    </source>
</evidence>